<dbReference type="Proteomes" id="UP000184327">
    <property type="component" value="Unassembled WGS sequence"/>
</dbReference>
<organism evidence="2 3">
    <name type="scientific">Lampropedia hyalina DSM 16112</name>
    <dbReference type="NCBI Taxonomy" id="1122156"/>
    <lineage>
        <taxon>Bacteria</taxon>
        <taxon>Pseudomonadati</taxon>
        <taxon>Pseudomonadota</taxon>
        <taxon>Betaproteobacteria</taxon>
        <taxon>Burkholderiales</taxon>
        <taxon>Comamonadaceae</taxon>
        <taxon>Lampropedia</taxon>
    </lineage>
</organism>
<evidence type="ECO:0000313" key="3">
    <source>
        <dbReference type="Proteomes" id="UP000184327"/>
    </source>
</evidence>
<protein>
    <recommendedName>
        <fullName evidence="1">AB hydrolase-1 domain-containing protein</fullName>
    </recommendedName>
</protein>
<dbReference type="RefSeq" id="WP_073353672.1">
    <property type="nucleotide sequence ID" value="NZ_FQUZ01000002.1"/>
</dbReference>
<evidence type="ECO:0000259" key="1">
    <source>
        <dbReference type="Pfam" id="PF00561"/>
    </source>
</evidence>
<dbReference type="PANTHER" id="PTHR42103">
    <property type="entry name" value="ALPHA/BETA-HYDROLASES SUPERFAMILY PROTEIN"/>
    <property type="match status" value="1"/>
</dbReference>
<gene>
    <name evidence="2" type="ORF">SAMN02745117_00221</name>
</gene>
<dbReference type="Gene3D" id="3.40.50.1820">
    <property type="entry name" value="alpha/beta hydrolase"/>
    <property type="match status" value="1"/>
</dbReference>
<dbReference type="EMBL" id="FQUZ01000002">
    <property type="protein sequence ID" value="SHE39117.1"/>
    <property type="molecule type" value="Genomic_DNA"/>
</dbReference>
<evidence type="ECO:0000313" key="2">
    <source>
        <dbReference type="EMBL" id="SHE39117.1"/>
    </source>
</evidence>
<accession>A0A1M4T481</accession>
<keyword evidence="3" id="KW-1185">Reference proteome</keyword>
<sequence>MNAQTEHCFLNGLAGRIEALHDRAVPRSDGMVRGTAIVAHPHPLFAGTMNNKVVQTLARALAQDGWDTWRFNFRGVGQSEGVHDHGIGEAQDLLHVIEQVAPTGTLALAGFSFGTFVIGQAVQTLHPQRDIASLLYVGTAASRFAIPAIPEELHPRTLVIHGEDDDTVPLTCVQDWARPQTLPVLVVPQTEHFFHGRQILLKTLAARHLRSI</sequence>
<feature type="domain" description="AB hydrolase-1" evidence="1">
    <location>
        <begin position="56"/>
        <end position="129"/>
    </location>
</feature>
<reference evidence="2 3" key="1">
    <citation type="submission" date="2016-11" db="EMBL/GenBank/DDBJ databases">
        <authorList>
            <person name="Jaros S."/>
            <person name="Januszkiewicz K."/>
            <person name="Wedrychowicz H."/>
        </authorList>
    </citation>
    <scope>NUCLEOTIDE SEQUENCE [LARGE SCALE GENOMIC DNA]</scope>
    <source>
        <strain evidence="2 3">DSM 16112</strain>
    </source>
</reference>
<name>A0A1M4T481_9BURK</name>
<dbReference type="OrthoDB" id="9800435at2"/>
<dbReference type="InterPro" id="IPR000073">
    <property type="entry name" value="AB_hydrolase_1"/>
</dbReference>
<dbReference type="PANTHER" id="PTHR42103:SF2">
    <property type="entry name" value="AB HYDROLASE-1 DOMAIN-CONTAINING PROTEIN"/>
    <property type="match status" value="1"/>
</dbReference>
<dbReference type="SUPFAM" id="SSF53474">
    <property type="entry name" value="alpha/beta-Hydrolases"/>
    <property type="match status" value="1"/>
</dbReference>
<dbReference type="InterPro" id="IPR029058">
    <property type="entry name" value="AB_hydrolase_fold"/>
</dbReference>
<dbReference type="STRING" id="1122156.SAMN02745117_00221"/>
<dbReference type="AlphaFoldDB" id="A0A1M4T481"/>
<proteinExistence type="predicted"/>
<dbReference type="Pfam" id="PF00561">
    <property type="entry name" value="Abhydrolase_1"/>
    <property type="match status" value="1"/>
</dbReference>